<organism evidence="1 2">
    <name type="scientific">Candidatus Devosia phytovorans</name>
    <dbReference type="NCBI Taxonomy" id="3121372"/>
    <lineage>
        <taxon>Bacteria</taxon>
        <taxon>Pseudomonadati</taxon>
        <taxon>Pseudomonadota</taxon>
        <taxon>Alphaproteobacteria</taxon>
        <taxon>Hyphomicrobiales</taxon>
        <taxon>Devosiaceae</taxon>
        <taxon>Devosia</taxon>
    </lineage>
</organism>
<sequence>MIPASYLFKQAYDQAWNEPEASSLPEPRQNLSGGLLMPLTKAVVTLLSRRPQNRTRDFGAHAYE</sequence>
<dbReference type="AlphaFoldDB" id="A0AAJ5VWC6"/>
<dbReference type="Proteomes" id="UP001217476">
    <property type="component" value="Chromosome"/>
</dbReference>
<evidence type="ECO:0000313" key="1">
    <source>
        <dbReference type="EMBL" id="WEK05395.1"/>
    </source>
</evidence>
<reference evidence="1" key="1">
    <citation type="submission" date="2023-03" db="EMBL/GenBank/DDBJ databases">
        <title>Andean soil-derived lignocellulolytic bacterial consortium as a source of novel taxa and putative plastic-active enzymes.</title>
        <authorList>
            <person name="Diaz-Garcia L."/>
            <person name="Chuvochina M."/>
            <person name="Feuerriegel G."/>
            <person name="Bunk B."/>
            <person name="Sproer C."/>
            <person name="Streit W.R."/>
            <person name="Rodriguez L.M."/>
            <person name="Overmann J."/>
            <person name="Jimenez D.J."/>
        </authorList>
    </citation>
    <scope>NUCLEOTIDE SEQUENCE</scope>
    <source>
        <strain evidence="1">MAG 4196</strain>
    </source>
</reference>
<accession>A0AAJ5VWC6</accession>
<dbReference type="EMBL" id="CP119312">
    <property type="protein sequence ID" value="WEK05395.1"/>
    <property type="molecule type" value="Genomic_DNA"/>
</dbReference>
<protein>
    <submittedName>
        <fullName evidence="1">Uncharacterized protein</fullName>
    </submittedName>
</protein>
<gene>
    <name evidence="1" type="ORF">P0Y65_03820</name>
</gene>
<proteinExistence type="predicted"/>
<name>A0AAJ5VWC6_9HYPH</name>
<evidence type="ECO:0000313" key="2">
    <source>
        <dbReference type="Proteomes" id="UP001217476"/>
    </source>
</evidence>